<organism evidence="6 7">
    <name type="scientific">Paenarthrobacter nicotinovorans</name>
    <name type="common">Arthrobacter nicotinovorans</name>
    <dbReference type="NCBI Taxonomy" id="29320"/>
    <lineage>
        <taxon>Bacteria</taxon>
        <taxon>Bacillati</taxon>
        <taxon>Actinomycetota</taxon>
        <taxon>Actinomycetes</taxon>
        <taxon>Micrococcales</taxon>
        <taxon>Micrococcaceae</taxon>
        <taxon>Paenarthrobacter</taxon>
    </lineage>
</organism>
<dbReference type="EMBL" id="JBBMFV010000004">
    <property type="protein sequence ID" value="MEO3943410.1"/>
    <property type="molecule type" value="Genomic_DNA"/>
</dbReference>
<dbReference type="Gene3D" id="2.60.40.10">
    <property type="entry name" value="Immunoglobulins"/>
    <property type="match status" value="1"/>
</dbReference>
<dbReference type="InterPro" id="IPR041033">
    <property type="entry name" value="SpaA_PFL_dom_1"/>
</dbReference>
<feature type="domain" description="DUF11" evidence="2">
    <location>
        <begin position="434"/>
        <end position="548"/>
    </location>
</feature>
<keyword evidence="1" id="KW-0812">Transmembrane</keyword>
<feature type="domain" description="DUF7933" evidence="5">
    <location>
        <begin position="299"/>
        <end position="398"/>
    </location>
</feature>
<feature type="domain" description="SpaA-like prealbumin fold" evidence="3">
    <location>
        <begin position="764"/>
        <end position="838"/>
    </location>
</feature>
<feature type="transmembrane region" description="Helical" evidence="1">
    <location>
        <begin position="879"/>
        <end position="901"/>
    </location>
</feature>
<dbReference type="InterPro" id="IPR057693">
    <property type="entry name" value="DUF7933"/>
</dbReference>
<dbReference type="Pfam" id="PF25549">
    <property type="entry name" value="DUF7927"/>
    <property type="match status" value="1"/>
</dbReference>
<dbReference type="InterPro" id="IPR001434">
    <property type="entry name" value="OmcB-like_DUF11"/>
</dbReference>
<dbReference type="PANTHER" id="PTHR34819">
    <property type="entry name" value="LARGE CYSTEINE-RICH PERIPLASMIC PROTEIN OMCB"/>
    <property type="match status" value="1"/>
</dbReference>
<reference evidence="6 7" key="1">
    <citation type="journal article" date="2024" name="Appl. Microbiol. Biotechnol.">
        <title>Biosynthetic gene clusters with biotechnological applications in novel Antarctic isolates from Actinomycetota.</title>
        <authorList>
            <person name="Bruna P."/>
            <person name="Nunez-Montero K."/>
            <person name="Contreras M.J."/>
            <person name="Leal K."/>
            <person name="Garcia M."/>
            <person name="Abanto M."/>
            <person name="Barrientos L."/>
        </authorList>
    </citation>
    <scope>NUCLEOTIDE SEQUENCE [LARGE SCALE GENOMIC DNA]</scope>
    <source>
        <strain evidence="6 7">Se16.17</strain>
    </source>
</reference>
<keyword evidence="7" id="KW-1185">Reference proteome</keyword>
<gene>
    <name evidence="6" type="ORF">V3C41_20250</name>
</gene>
<dbReference type="Pfam" id="PF01345">
    <property type="entry name" value="DUF11"/>
    <property type="match status" value="1"/>
</dbReference>
<name>A0ABV0GY56_PAENI</name>
<evidence type="ECO:0000313" key="6">
    <source>
        <dbReference type="EMBL" id="MEO3943410.1"/>
    </source>
</evidence>
<evidence type="ECO:0000259" key="5">
    <source>
        <dbReference type="Pfam" id="PF25564"/>
    </source>
</evidence>
<evidence type="ECO:0000259" key="2">
    <source>
        <dbReference type="Pfam" id="PF01345"/>
    </source>
</evidence>
<dbReference type="Proteomes" id="UP001448614">
    <property type="component" value="Unassembled WGS sequence"/>
</dbReference>
<dbReference type="PANTHER" id="PTHR34819:SF3">
    <property type="entry name" value="CELL SURFACE PROTEIN"/>
    <property type="match status" value="1"/>
</dbReference>
<accession>A0ABV0GY56</accession>
<keyword evidence="1" id="KW-1133">Transmembrane helix</keyword>
<dbReference type="InterPro" id="IPR051172">
    <property type="entry name" value="Chlamydia_OmcB"/>
</dbReference>
<dbReference type="NCBIfam" id="TIGR01451">
    <property type="entry name" value="B_ant_repeat"/>
    <property type="match status" value="2"/>
</dbReference>
<dbReference type="Pfam" id="PF17802">
    <property type="entry name" value="SpaA"/>
    <property type="match status" value="1"/>
</dbReference>
<protein>
    <submittedName>
        <fullName evidence="6">SpaA isopeptide-forming pilin-related protein</fullName>
    </submittedName>
</protein>
<evidence type="ECO:0000313" key="7">
    <source>
        <dbReference type="Proteomes" id="UP001448614"/>
    </source>
</evidence>
<sequence>MQKYMKRGVTKTNRERAASRLVLLATALAVLAGTIGYSAVNAPTPVAALPGTPGVTQAGKLVYSEDFSNASAATAPIPLGSYTGGAAAGSEQYTADAAWLPGAQACNGWILREGTPLPSNGGLLNILTNDQCGRNTAFTELGKMAHAMGLFQGMTDAQAAQNQILSEYTNSVTGAQLAGRQLQTTKNTIPTIAGHYYAISGIFGATSCFSNHASQEFAILINGVPTVVGSNLDPCSDASSQSVNYGGSSFRVAKLQSGAIQVPISGTTPTLGIRVRNLTATGNGNDVGFDLPQLVDVTPQLDKSFAPATITQGQNTTLTYTVTNTSDLMAKNGWHFVDTLPAGLTAVGPLGGTCVRTAGTVSGRTVDVTGNLAQGSVSCTITVTVTSNTPGVYNNSGCVANDGTAVPNCTNNFPTITGLYSPGTAPLTVKPVVDLSITKGADLTTYVPGQSITYTVVVHNNGPSDAVNALFTDPLPSSIQGAAWTCSVTAAGTPNLPPTAPTACNAPSGTGSISGTVRINVGGTLTYRITGTVALGSSTSITNTATIVPAAQTAVPTMPGGGPNPVAGSTSLVTTVDPACAPSPGTGCSATVTTPVTPQWTMAKSASVNGIPSAGNTSVRPGETITYSVTATSDRGQINNVVLTDNLADVLDQAAFVPGSATLKIGTSAPVAIADPPAGSTVLTTAPFTLPAGATAVLSYKVTVAQTAWSSQLVNMATGSGSVAPLRCATGATPVNPACITTHHTPSKVLLEKVGESSGSLWVPMAGSSWAIHDDASGAAGAVNNAYAVTPVPSSIGQFQITGIEPGVYWLQETQAPAGFSLLAEPVQFTVAPNGAVTLGAGSGSGVVTSGDPDGDGVFLVTVRDVPALKMPETGGIGWWPLTAAGTGLLTASLFVAFTSFRRSRKRALA</sequence>
<feature type="domain" description="DUF7927" evidence="4">
    <location>
        <begin position="616"/>
        <end position="742"/>
    </location>
</feature>
<proteinExistence type="predicted"/>
<evidence type="ECO:0000259" key="3">
    <source>
        <dbReference type="Pfam" id="PF17802"/>
    </source>
</evidence>
<evidence type="ECO:0000259" key="4">
    <source>
        <dbReference type="Pfam" id="PF25549"/>
    </source>
</evidence>
<dbReference type="RefSeq" id="WP_347783490.1">
    <property type="nucleotide sequence ID" value="NZ_JBBMFV010000004.1"/>
</dbReference>
<dbReference type="InterPro" id="IPR057687">
    <property type="entry name" value="DUF7927"/>
</dbReference>
<evidence type="ECO:0000256" key="1">
    <source>
        <dbReference type="SAM" id="Phobius"/>
    </source>
</evidence>
<comment type="caution">
    <text evidence="6">The sequence shown here is derived from an EMBL/GenBank/DDBJ whole genome shotgun (WGS) entry which is preliminary data.</text>
</comment>
<keyword evidence="1" id="KW-0472">Membrane</keyword>
<dbReference type="Pfam" id="PF25564">
    <property type="entry name" value="DUF7933"/>
    <property type="match status" value="1"/>
</dbReference>
<dbReference type="InterPro" id="IPR047589">
    <property type="entry name" value="DUF11_rpt"/>
</dbReference>
<dbReference type="InterPro" id="IPR013783">
    <property type="entry name" value="Ig-like_fold"/>
</dbReference>